<accession>A0A4Y6V3C9</accession>
<gene>
    <name evidence="4" type="ORF">FFV09_20955</name>
</gene>
<dbReference type="SUPFAM" id="SSF53474">
    <property type="entry name" value="alpha/beta-Hydrolases"/>
    <property type="match status" value="1"/>
</dbReference>
<dbReference type="AlphaFoldDB" id="A0A4Y6V3C9"/>
<dbReference type="InterPro" id="IPR029058">
    <property type="entry name" value="AB_hydrolase_fold"/>
</dbReference>
<evidence type="ECO:0000259" key="3">
    <source>
        <dbReference type="Pfam" id="PF07859"/>
    </source>
</evidence>
<keyword evidence="5" id="KW-1185">Reference proteome</keyword>
<keyword evidence="2" id="KW-0732">Signal</keyword>
<dbReference type="InterPro" id="IPR013094">
    <property type="entry name" value="AB_hydrolase_3"/>
</dbReference>
<feature type="domain" description="Alpha/beta hydrolase fold-3" evidence="3">
    <location>
        <begin position="105"/>
        <end position="306"/>
    </location>
</feature>
<dbReference type="RefSeq" id="WP_141449643.1">
    <property type="nucleotide sequence ID" value="NZ_CP041217.1"/>
</dbReference>
<dbReference type="Gene3D" id="3.40.50.1820">
    <property type="entry name" value="alpha/beta hydrolase"/>
    <property type="match status" value="1"/>
</dbReference>
<evidence type="ECO:0000313" key="4">
    <source>
        <dbReference type="EMBL" id="QDH23106.1"/>
    </source>
</evidence>
<dbReference type="EMBL" id="CP041217">
    <property type="protein sequence ID" value="QDH23106.1"/>
    <property type="molecule type" value="Genomic_DNA"/>
</dbReference>
<dbReference type="PANTHER" id="PTHR48081">
    <property type="entry name" value="AB HYDROLASE SUPERFAMILY PROTEIN C4A8.06C"/>
    <property type="match status" value="1"/>
</dbReference>
<feature type="signal peptide" evidence="2">
    <location>
        <begin position="1"/>
        <end position="22"/>
    </location>
</feature>
<proteinExistence type="predicted"/>
<evidence type="ECO:0000256" key="1">
    <source>
        <dbReference type="ARBA" id="ARBA00022801"/>
    </source>
</evidence>
<protein>
    <submittedName>
        <fullName evidence="4">Alpha/beta hydrolase</fullName>
    </submittedName>
</protein>
<dbReference type="GO" id="GO:0016787">
    <property type="term" value="F:hydrolase activity"/>
    <property type="evidence" value="ECO:0007669"/>
    <property type="project" value="UniProtKB-KW"/>
</dbReference>
<sequence length="326" mass="36268">MRKRTFFALAIAAAVGATAVSAIYVNKVEHQSLRSKALAGLIQASGTKKRFSSEQSMEASLRDVEDSRDYRLPRKDYKSKVELERYEGIPVYTFNARPDRGQKTVLYLHGGAWVYQPTSFHWAFIDKLAQATDAKVIVPIYPKAPNHTYAETFDLLHELYRSVLEHVEDPARVTIMGDSAGGNISLLLGQRLVDWNLPQPGRFIVFSPTLDLSFTNPAIADYARRDPMLAVPGARYAASLWAGGEPLDSPLLSPLYGDFASMAPVTMFVGTYEGGYPDSAKWDAALTGQSIEHRFYAYPKMIHVFPLYPIPEAEQAFAQIVEAMHG</sequence>
<dbReference type="Proteomes" id="UP000316968">
    <property type="component" value="Chromosome"/>
</dbReference>
<dbReference type="KEGG" id="saca:FFV09_20955"/>
<dbReference type="InterPro" id="IPR050300">
    <property type="entry name" value="GDXG_lipolytic_enzyme"/>
</dbReference>
<dbReference type="OrthoDB" id="9815425at2"/>
<evidence type="ECO:0000313" key="5">
    <source>
        <dbReference type="Proteomes" id="UP000316968"/>
    </source>
</evidence>
<organism evidence="4 5">
    <name type="scientific">Saccharibacillus brassicae</name>
    <dbReference type="NCBI Taxonomy" id="2583377"/>
    <lineage>
        <taxon>Bacteria</taxon>
        <taxon>Bacillati</taxon>
        <taxon>Bacillota</taxon>
        <taxon>Bacilli</taxon>
        <taxon>Bacillales</taxon>
        <taxon>Paenibacillaceae</taxon>
        <taxon>Saccharibacillus</taxon>
    </lineage>
</organism>
<evidence type="ECO:0000256" key="2">
    <source>
        <dbReference type="SAM" id="SignalP"/>
    </source>
</evidence>
<keyword evidence="1 4" id="KW-0378">Hydrolase</keyword>
<dbReference type="PANTHER" id="PTHR48081:SF8">
    <property type="entry name" value="ALPHA_BETA HYDROLASE FOLD-3 DOMAIN-CONTAINING PROTEIN-RELATED"/>
    <property type="match status" value="1"/>
</dbReference>
<reference evidence="4 5" key="1">
    <citation type="submission" date="2019-06" db="EMBL/GenBank/DDBJ databases">
        <title>Saccharibacillus brassicae sp. nov., an endophytic bacterium isolated from Chinese cabbage seeds (Brassica pekinensis).</title>
        <authorList>
            <person name="Jiang L."/>
            <person name="Lee J."/>
            <person name="Kim S.W."/>
        </authorList>
    </citation>
    <scope>NUCLEOTIDE SEQUENCE [LARGE SCALE GENOMIC DNA]</scope>
    <source>
        <strain evidence="5">KCTC 43072 / ATSA2</strain>
    </source>
</reference>
<feature type="chain" id="PRO_5021427668" evidence="2">
    <location>
        <begin position="23"/>
        <end position="326"/>
    </location>
</feature>
<name>A0A4Y6V3C9_SACBS</name>
<dbReference type="Pfam" id="PF07859">
    <property type="entry name" value="Abhydrolase_3"/>
    <property type="match status" value="1"/>
</dbReference>